<dbReference type="RefSeq" id="WP_033099320.1">
    <property type="nucleotide sequence ID" value="NZ_JACEIP010000001.1"/>
</dbReference>
<evidence type="ECO:0000313" key="2">
    <source>
        <dbReference type="Proteomes" id="UP000530514"/>
    </source>
</evidence>
<dbReference type="InterPro" id="IPR032720">
    <property type="entry name" value="Cys_rich_CWC"/>
</dbReference>
<reference evidence="1 2" key="1">
    <citation type="submission" date="2020-07" db="EMBL/GenBank/DDBJ databases">
        <authorList>
            <person name="Feng H."/>
        </authorList>
    </citation>
    <scope>NUCLEOTIDE SEQUENCE [LARGE SCALE GENOMIC DNA]</scope>
    <source>
        <strain evidence="2">s-11</strain>
    </source>
</reference>
<proteinExistence type="predicted"/>
<name>A0A7W2AH63_9BACL</name>
<evidence type="ECO:0000313" key="1">
    <source>
        <dbReference type="EMBL" id="MBA4541513.1"/>
    </source>
</evidence>
<dbReference type="Pfam" id="PF14375">
    <property type="entry name" value="Cys_rich_CWC"/>
    <property type="match status" value="1"/>
</dbReference>
<dbReference type="OrthoDB" id="5625686at2"/>
<dbReference type="EMBL" id="JACEIP010000001">
    <property type="protein sequence ID" value="MBA4541513.1"/>
    <property type="molecule type" value="Genomic_DNA"/>
</dbReference>
<dbReference type="AlphaFoldDB" id="A0A7W2AH63"/>
<dbReference type="Proteomes" id="UP000530514">
    <property type="component" value="Unassembled WGS sequence"/>
</dbReference>
<accession>A0A7W2AH63</accession>
<protein>
    <submittedName>
        <fullName evidence="1">Cysteine-rich CWC family protein</fullName>
    </submittedName>
</protein>
<organism evidence="1 2">
    <name type="scientific">Thermoactinomyces daqus</name>
    <dbReference type="NCBI Taxonomy" id="1329516"/>
    <lineage>
        <taxon>Bacteria</taxon>
        <taxon>Bacillati</taxon>
        <taxon>Bacillota</taxon>
        <taxon>Bacilli</taxon>
        <taxon>Bacillales</taxon>
        <taxon>Thermoactinomycetaceae</taxon>
        <taxon>Thermoactinomyces</taxon>
    </lineage>
</organism>
<keyword evidence="2" id="KW-1185">Reference proteome</keyword>
<gene>
    <name evidence="1" type="ORF">H1164_01140</name>
</gene>
<sequence>MEENNGQARNCPICGRDNACGYLSRPPQESCWCTAETFPQEIFGLVPPEQLHQSCICKECLTNFRRKVKPENGI</sequence>
<comment type="caution">
    <text evidence="1">The sequence shown here is derived from an EMBL/GenBank/DDBJ whole genome shotgun (WGS) entry which is preliminary data.</text>
</comment>